<dbReference type="InterPro" id="IPR007353">
    <property type="entry name" value="DUF421"/>
</dbReference>
<dbReference type="InterPro" id="IPR023090">
    <property type="entry name" value="UPF0702_alpha/beta_dom_sf"/>
</dbReference>
<proteinExistence type="inferred from homology"/>
<evidence type="ECO:0000256" key="3">
    <source>
        <dbReference type="ARBA" id="ARBA00022475"/>
    </source>
</evidence>
<name>A0A4Y9AE23_9BACI</name>
<dbReference type="EMBL" id="SRHY01000005">
    <property type="protein sequence ID" value="TFJ93665.1"/>
    <property type="molecule type" value="Genomic_DNA"/>
</dbReference>
<dbReference type="PANTHER" id="PTHR34582:SF5">
    <property type="entry name" value="UPF0702 TRANSMEMBRANE PROTEIN YETF"/>
    <property type="match status" value="1"/>
</dbReference>
<dbReference type="Proteomes" id="UP000298484">
    <property type="component" value="Unassembled WGS sequence"/>
</dbReference>
<evidence type="ECO:0000259" key="9">
    <source>
        <dbReference type="Pfam" id="PF20730"/>
    </source>
</evidence>
<evidence type="ECO:0000256" key="6">
    <source>
        <dbReference type="ARBA" id="ARBA00023136"/>
    </source>
</evidence>
<feature type="transmembrane region" description="Helical" evidence="7">
    <location>
        <begin position="59"/>
        <end position="79"/>
    </location>
</feature>
<evidence type="ECO:0000259" key="8">
    <source>
        <dbReference type="Pfam" id="PF04239"/>
    </source>
</evidence>
<comment type="caution">
    <text evidence="10">The sequence shown here is derived from an EMBL/GenBank/DDBJ whole genome shotgun (WGS) entry which is preliminary data.</text>
</comment>
<reference evidence="10 11" key="1">
    <citation type="submission" date="2019-03" db="EMBL/GenBank/DDBJ databases">
        <title>Genome sequence of Lentibacillus salicampi ATCC BAA-719.</title>
        <authorList>
            <person name="Maclea K.S."/>
            <person name="Simoes Junior M."/>
        </authorList>
    </citation>
    <scope>NUCLEOTIDE SEQUENCE [LARGE SCALE GENOMIC DNA]</scope>
    <source>
        <strain evidence="10 11">ATCC BAA-719</strain>
    </source>
</reference>
<dbReference type="PANTHER" id="PTHR34582">
    <property type="entry name" value="UPF0702 TRANSMEMBRANE PROTEIN YCAP"/>
    <property type="match status" value="1"/>
</dbReference>
<dbReference type="AlphaFoldDB" id="A0A4Y9AE23"/>
<dbReference type="Pfam" id="PF20730">
    <property type="entry name" value="YetF_N"/>
    <property type="match status" value="1"/>
</dbReference>
<evidence type="ECO:0000256" key="7">
    <source>
        <dbReference type="SAM" id="Phobius"/>
    </source>
</evidence>
<dbReference type="OrthoDB" id="1076133at2"/>
<evidence type="ECO:0000313" key="11">
    <source>
        <dbReference type="Proteomes" id="UP000298484"/>
    </source>
</evidence>
<accession>A0A4Y9AE23</accession>
<feature type="domain" description="YetF C-terminal" evidence="8">
    <location>
        <begin position="82"/>
        <end position="215"/>
    </location>
</feature>
<keyword evidence="3" id="KW-1003">Cell membrane</keyword>
<feature type="transmembrane region" description="Helical" evidence="7">
    <location>
        <begin position="6"/>
        <end position="26"/>
    </location>
</feature>
<evidence type="ECO:0000256" key="2">
    <source>
        <dbReference type="ARBA" id="ARBA00006448"/>
    </source>
</evidence>
<organism evidence="10 11">
    <name type="scientific">Lentibacillus salicampi</name>
    <dbReference type="NCBI Taxonomy" id="175306"/>
    <lineage>
        <taxon>Bacteria</taxon>
        <taxon>Bacillati</taxon>
        <taxon>Bacillota</taxon>
        <taxon>Bacilli</taxon>
        <taxon>Bacillales</taxon>
        <taxon>Bacillaceae</taxon>
        <taxon>Lentibacillus</taxon>
    </lineage>
</organism>
<comment type="subcellular location">
    <subcellularLocation>
        <location evidence="1">Cell membrane</location>
        <topology evidence="1">Multi-pass membrane protein</topology>
    </subcellularLocation>
</comment>
<evidence type="ECO:0000313" key="10">
    <source>
        <dbReference type="EMBL" id="TFJ93665.1"/>
    </source>
</evidence>
<evidence type="ECO:0000256" key="1">
    <source>
        <dbReference type="ARBA" id="ARBA00004651"/>
    </source>
</evidence>
<dbReference type="InterPro" id="IPR048454">
    <property type="entry name" value="YetF_N"/>
</dbReference>
<evidence type="ECO:0000256" key="5">
    <source>
        <dbReference type="ARBA" id="ARBA00022989"/>
    </source>
</evidence>
<comment type="similarity">
    <text evidence="2">Belongs to the UPF0702 family.</text>
</comment>
<feature type="transmembrane region" description="Helical" evidence="7">
    <location>
        <begin position="33"/>
        <end position="53"/>
    </location>
</feature>
<sequence length="230" mass="26189">MNEYLLMFADAVFGFFALFVLVKVLGKTQISSLTPFDFISAIILGELVGNALFEKESGIPEIAFLVVVWGLLLYITEVVTQKFKGSRAVLEGRPSIVIHKGHLIYDVLKENRLDIDELQHLLRSKDVFSIEEVEYAVLEVDGTISVLKKPDYQTPTNSDLNVSPTPVKLGRTIVSDGEVLWDNLKEANLSKKWLEEELHKQNIAAVEDVFYAEWQENQQKLFTMLYHNKK</sequence>
<evidence type="ECO:0000256" key="4">
    <source>
        <dbReference type="ARBA" id="ARBA00022692"/>
    </source>
</evidence>
<keyword evidence="6 7" id="KW-0472">Membrane</keyword>
<dbReference type="Pfam" id="PF04239">
    <property type="entry name" value="DUF421"/>
    <property type="match status" value="1"/>
</dbReference>
<feature type="domain" description="YetF-like N-terminal transmembrane" evidence="9">
    <location>
        <begin position="4"/>
        <end position="78"/>
    </location>
</feature>
<gene>
    <name evidence="10" type="ORF">E4U82_06635</name>
</gene>
<protein>
    <submittedName>
        <fullName evidence="10">DUF421 domain-containing protein</fullName>
    </submittedName>
</protein>
<keyword evidence="4 7" id="KW-0812">Transmembrane</keyword>
<dbReference type="GO" id="GO:0005886">
    <property type="term" value="C:plasma membrane"/>
    <property type="evidence" value="ECO:0007669"/>
    <property type="project" value="UniProtKB-SubCell"/>
</dbReference>
<dbReference type="Gene3D" id="3.30.240.20">
    <property type="entry name" value="bsu07140 like domains"/>
    <property type="match status" value="2"/>
</dbReference>
<keyword evidence="5 7" id="KW-1133">Transmembrane helix</keyword>
<keyword evidence="11" id="KW-1185">Reference proteome</keyword>